<evidence type="ECO:0000259" key="5">
    <source>
        <dbReference type="PROSITE" id="PS50106"/>
    </source>
</evidence>
<dbReference type="InterPro" id="IPR043504">
    <property type="entry name" value="Peptidase_S1_PA_chymotrypsin"/>
</dbReference>
<dbReference type="SMART" id="SM00228">
    <property type="entry name" value="PDZ"/>
    <property type="match status" value="4"/>
</dbReference>
<name>A0A5N0TG99_9GAMM</name>
<comment type="similarity">
    <text evidence="1">Belongs to the peptidase S1C family.</text>
</comment>
<dbReference type="GO" id="GO:0004252">
    <property type="term" value="F:serine-type endopeptidase activity"/>
    <property type="evidence" value="ECO:0007669"/>
    <property type="project" value="InterPro"/>
</dbReference>
<protein>
    <submittedName>
        <fullName evidence="6">PDZ domain-containing protein</fullName>
    </submittedName>
</protein>
<evidence type="ECO:0000313" key="6">
    <source>
        <dbReference type="EMBL" id="KAA9134070.1"/>
    </source>
</evidence>
<comment type="caution">
    <text evidence="6">The sequence shown here is derived from an EMBL/GenBank/DDBJ whole genome shotgun (WGS) entry which is preliminary data.</text>
</comment>
<evidence type="ECO:0000313" key="7">
    <source>
        <dbReference type="Proteomes" id="UP000325372"/>
    </source>
</evidence>
<feature type="domain" description="PDZ" evidence="5">
    <location>
        <begin position="488"/>
        <end position="571"/>
    </location>
</feature>
<feature type="domain" description="PDZ" evidence="5">
    <location>
        <begin position="385"/>
        <end position="485"/>
    </location>
</feature>
<dbReference type="InterPro" id="IPR036034">
    <property type="entry name" value="PDZ_sf"/>
</dbReference>
<dbReference type="Pfam" id="PF13180">
    <property type="entry name" value="PDZ_2"/>
    <property type="match status" value="3"/>
</dbReference>
<dbReference type="AlphaFoldDB" id="A0A5N0TG99"/>
<accession>A0A5N0TG99</accession>
<dbReference type="Proteomes" id="UP000325372">
    <property type="component" value="Unassembled WGS sequence"/>
</dbReference>
<dbReference type="CDD" id="cd06779">
    <property type="entry name" value="cpPDZ_Deg_HtrA-like"/>
    <property type="match status" value="1"/>
</dbReference>
<keyword evidence="3" id="KW-0378">Hydrolase</keyword>
<evidence type="ECO:0000256" key="2">
    <source>
        <dbReference type="ARBA" id="ARBA00022670"/>
    </source>
</evidence>
<keyword evidence="2" id="KW-0645">Protease</keyword>
<dbReference type="Pfam" id="PF13365">
    <property type="entry name" value="Trypsin_2"/>
    <property type="match status" value="1"/>
</dbReference>
<gene>
    <name evidence="6" type="ORF">F3N42_00530</name>
</gene>
<dbReference type="InterPro" id="IPR001478">
    <property type="entry name" value="PDZ"/>
</dbReference>
<dbReference type="InterPro" id="IPR001940">
    <property type="entry name" value="Peptidase_S1C"/>
</dbReference>
<dbReference type="SUPFAM" id="SSF50156">
    <property type="entry name" value="PDZ domain-like"/>
    <property type="match status" value="4"/>
</dbReference>
<feature type="domain" description="PDZ" evidence="5">
    <location>
        <begin position="280"/>
        <end position="342"/>
    </location>
</feature>
<evidence type="ECO:0000256" key="3">
    <source>
        <dbReference type="ARBA" id="ARBA00022801"/>
    </source>
</evidence>
<evidence type="ECO:0000256" key="4">
    <source>
        <dbReference type="ARBA" id="ARBA00022825"/>
    </source>
</evidence>
<dbReference type="Gene3D" id="2.30.42.10">
    <property type="match status" value="4"/>
</dbReference>
<proteinExistence type="inferred from homology"/>
<dbReference type="InterPro" id="IPR009003">
    <property type="entry name" value="Peptidase_S1_PA"/>
</dbReference>
<sequence length="727" mass="80067">MHSKKKTVAEQQPGQLSKRMSATCRFVCVALVSSFISLPIGADTAPEAQDQNQHQDPADQLRHNLQALITSARDRVFPSLVNIRVITANYFNGDEHKGLSVGSGTVISPEGYVLTNFHVVRNGQKFTCTLNNKVEISAELVGEDPLTDLAVLKLDMQELEELGISLSHAKLGDSDNMVIGDTVMSMGSPWALSRSVSLGIISNTDRLLASVDDDAEEMHFNRDQRTGIFTRWIQHDSSISPGNSGGPLVNLEGEVIGVNAMGRRRGGDMGFAIPSNLARDVAADLVEHGQVLRSWYGWKLKPIKNSGFSKGVLVNSVVEDSPAAEAGIEAGDIILGINDEPVTVWFPEEEPLLLMQLAGYPVGSEVKLEWQRDGETHNATLVTTQLEADRGKEASFRKWGVVAIEITASMARNRRLPDTRGVLVQGVRSGSPAQTAEPPLNYEDVILAVNGEAVNSIAKLLEIYEALDSDETAESEVLIEYTRRGTNQLTLIKPKESTSDDRPRELAKAWIGIAVQPVLPNLARHLGTPEATGFRVTRVYPDTLAADSGLAAGDVILALDDQPLKPINMQDFGMFHRQVRRLDIGATARLTVQRGDEKLDVPVELERTRLTPGEASNEYNDDFGLGVRELTFLDRDENRWPVDMEGLLITKVERAGWAQLGHLRPTDLVLSINDEPMHSVAQFRETMDALDRQRPERVTFLVLRGAETRFQYVQPDWTPQIANTTKD</sequence>
<keyword evidence="4" id="KW-0720">Serine protease</keyword>
<dbReference type="SUPFAM" id="SSF50494">
    <property type="entry name" value="Trypsin-like serine proteases"/>
    <property type="match status" value="1"/>
</dbReference>
<keyword evidence="7" id="KW-1185">Reference proteome</keyword>
<dbReference type="PANTHER" id="PTHR22939">
    <property type="entry name" value="SERINE PROTEASE FAMILY S1C HTRA-RELATED"/>
    <property type="match status" value="1"/>
</dbReference>
<dbReference type="PANTHER" id="PTHR22939:SF129">
    <property type="entry name" value="SERINE PROTEASE HTRA2, MITOCHONDRIAL"/>
    <property type="match status" value="1"/>
</dbReference>
<dbReference type="PRINTS" id="PR00834">
    <property type="entry name" value="PROTEASES2C"/>
</dbReference>
<reference evidence="6 7" key="1">
    <citation type="submission" date="2019-09" db="EMBL/GenBank/DDBJ databases">
        <title>Wenzhouxiangella sp. Genome sequencing and assembly.</title>
        <authorList>
            <person name="Zhang R."/>
        </authorList>
    </citation>
    <scope>NUCLEOTIDE SEQUENCE [LARGE SCALE GENOMIC DNA]</scope>
    <source>
        <strain evidence="6 7">W260</strain>
    </source>
</reference>
<organism evidence="6 7">
    <name type="scientific">Marinihelvus fidelis</name>
    <dbReference type="NCBI Taxonomy" id="2613842"/>
    <lineage>
        <taxon>Bacteria</taxon>
        <taxon>Pseudomonadati</taxon>
        <taxon>Pseudomonadota</taxon>
        <taxon>Gammaproteobacteria</taxon>
        <taxon>Chromatiales</taxon>
        <taxon>Wenzhouxiangellaceae</taxon>
        <taxon>Marinihelvus</taxon>
    </lineage>
</organism>
<dbReference type="PROSITE" id="PS50106">
    <property type="entry name" value="PDZ"/>
    <property type="match status" value="3"/>
</dbReference>
<dbReference type="EMBL" id="VYXP01000001">
    <property type="protein sequence ID" value="KAA9134070.1"/>
    <property type="molecule type" value="Genomic_DNA"/>
</dbReference>
<dbReference type="GO" id="GO:0006508">
    <property type="term" value="P:proteolysis"/>
    <property type="evidence" value="ECO:0007669"/>
    <property type="project" value="UniProtKB-KW"/>
</dbReference>
<dbReference type="Gene3D" id="2.40.10.10">
    <property type="entry name" value="Trypsin-like serine proteases"/>
    <property type="match status" value="2"/>
</dbReference>
<evidence type="ECO:0000256" key="1">
    <source>
        <dbReference type="ARBA" id="ARBA00010541"/>
    </source>
</evidence>